<sequence length="262" mass="29497">MYSRSYHHQQSHRKKTAAKAPEPKRPPPVIPTSHLGGQVGVPIHVCSNISAHCVKCRMPQNASAFVWTSDGRQQLAHKKINVCVASEYRGANPPRELQGRLQAFDFTVQLSNLPQDPTSWLFYGEQLVAVIDPMLHQVVNIGNPTSDPKHRRKVAMTRVDIAGPGYIVEYVMQGAPGTGTDVGRYGWYRYQDGSVRVWEWPTYGNKASSLVAWMNPDDRHWYLQENIAEMGWEHGQELHTACFLVTAGIVIHSEQGRSLTWS</sequence>
<protein>
    <submittedName>
        <fullName evidence="3">Uncharacterized protein</fullName>
    </submittedName>
</protein>
<reference evidence="3" key="1">
    <citation type="submission" date="2023-03" db="EMBL/GenBank/DDBJ databases">
        <title>Massive genome expansion in bonnet fungi (Mycena s.s.) driven by repeated elements and novel gene families across ecological guilds.</title>
        <authorList>
            <consortium name="Lawrence Berkeley National Laboratory"/>
            <person name="Harder C.B."/>
            <person name="Miyauchi S."/>
            <person name="Viragh M."/>
            <person name="Kuo A."/>
            <person name="Thoen E."/>
            <person name="Andreopoulos B."/>
            <person name="Lu D."/>
            <person name="Skrede I."/>
            <person name="Drula E."/>
            <person name="Henrissat B."/>
            <person name="Morin E."/>
            <person name="Kohler A."/>
            <person name="Barry K."/>
            <person name="LaButti K."/>
            <person name="Morin E."/>
            <person name="Salamov A."/>
            <person name="Lipzen A."/>
            <person name="Mereny Z."/>
            <person name="Hegedus B."/>
            <person name="Baldrian P."/>
            <person name="Stursova M."/>
            <person name="Weitz H."/>
            <person name="Taylor A."/>
            <person name="Grigoriev I.V."/>
            <person name="Nagy L.G."/>
            <person name="Martin F."/>
            <person name="Kauserud H."/>
        </authorList>
    </citation>
    <scope>NUCLEOTIDE SEQUENCE</scope>
    <source>
        <strain evidence="3">CBHHK188m</strain>
    </source>
</reference>
<dbReference type="EMBL" id="JARJLG010000095">
    <property type="protein sequence ID" value="KAJ7747147.1"/>
    <property type="molecule type" value="Genomic_DNA"/>
</dbReference>
<proteinExistence type="predicted"/>
<keyword evidence="4" id="KW-1185">Reference proteome</keyword>
<dbReference type="EMBL" id="JARJLG010000013">
    <property type="protein sequence ID" value="KAJ7776022.1"/>
    <property type="molecule type" value="Genomic_DNA"/>
</dbReference>
<evidence type="ECO:0000313" key="4">
    <source>
        <dbReference type="Proteomes" id="UP001215280"/>
    </source>
</evidence>
<dbReference type="AlphaFoldDB" id="A0AAD7K2V9"/>
<feature type="region of interest" description="Disordered" evidence="1">
    <location>
        <begin position="1"/>
        <end position="34"/>
    </location>
</feature>
<dbReference type="Proteomes" id="UP001215280">
    <property type="component" value="Unassembled WGS sequence"/>
</dbReference>
<organism evidence="3 4">
    <name type="scientific">Mycena maculata</name>
    <dbReference type="NCBI Taxonomy" id="230809"/>
    <lineage>
        <taxon>Eukaryota</taxon>
        <taxon>Fungi</taxon>
        <taxon>Dikarya</taxon>
        <taxon>Basidiomycota</taxon>
        <taxon>Agaricomycotina</taxon>
        <taxon>Agaricomycetes</taxon>
        <taxon>Agaricomycetidae</taxon>
        <taxon>Agaricales</taxon>
        <taxon>Marasmiineae</taxon>
        <taxon>Mycenaceae</taxon>
        <taxon>Mycena</taxon>
    </lineage>
</organism>
<evidence type="ECO:0000313" key="3">
    <source>
        <dbReference type="EMBL" id="KAJ7776022.1"/>
    </source>
</evidence>
<name>A0AAD7K2V9_9AGAR</name>
<evidence type="ECO:0000313" key="2">
    <source>
        <dbReference type="EMBL" id="KAJ7747147.1"/>
    </source>
</evidence>
<evidence type="ECO:0000256" key="1">
    <source>
        <dbReference type="SAM" id="MobiDB-lite"/>
    </source>
</evidence>
<feature type="compositionally biased region" description="Basic residues" evidence="1">
    <location>
        <begin position="1"/>
        <end position="17"/>
    </location>
</feature>
<gene>
    <name evidence="2" type="ORF">DFH07DRAFT_1062772</name>
    <name evidence="3" type="ORF">DFH07DRAFT_73938</name>
</gene>
<accession>A0AAD7K2V9</accession>
<comment type="caution">
    <text evidence="3">The sequence shown here is derived from an EMBL/GenBank/DDBJ whole genome shotgun (WGS) entry which is preliminary data.</text>
</comment>